<feature type="region of interest" description="Disordered" evidence="1">
    <location>
        <begin position="1"/>
        <end position="37"/>
    </location>
</feature>
<protein>
    <submittedName>
        <fullName evidence="2">Uncharacterized protein</fullName>
    </submittedName>
</protein>
<proteinExistence type="predicted"/>
<dbReference type="AlphaFoldDB" id="A0A5B7JZS5"/>
<feature type="compositionally biased region" description="Polar residues" evidence="1">
    <location>
        <begin position="27"/>
        <end position="37"/>
    </location>
</feature>
<reference evidence="2 3" key="1">
    <citation type="submission" date="2019-05" db="EMBL/GenBank/DDBJ databases">
        <title>Another draft genome of Portunus trituberculatus and its Hox gene families provides insights of decapod evolution.</title>
        <authorList>
            <person name="Jeong J.-H."/>
            <person name="Song I."/>
            <person name="Kim S."/>
            <person name="Choi T."/>
            <person name="Kim D."/>
            <person name="Ryu S."/>
            <person name="Kim W."/>
        </authorList>
    </citation>
    <scope>NUCLEOTIDE SEQUENCE [LARGE SCALE GENOMIC DNA]</scope>
    <source>
        <tissue evidence="2">Muscle</tissue>
    </source>
</reference>
<accession>A0A5B7JZS5</accession>
<dbReference type="EMBL" id="VSRR010120154">
    <property type="protein sequence ID" value="MPC99836.1"/>
    <property type="molecule type" value="Genomic_DNA"/>
</dbReference>
<gene>
    <name evidence="2" type="ORF">E2C01_095277</name>
</gene>
<organism evidence="2 3">
    <name type="scientific">Portunus trituberculatus</name>
    <name type="common">Swimming crab</name>
    <name type="synonym">Neptunus trituberculatus</name>
    <dbReference type="NCBI Taxonomy" id="210409"/>
    <lineage>
        <taxon>Eukaryota</taxon>
        <taxon>Metazoa</taxon>
        <taxon>Ecdysozoa</taxon>
        <taxon>Arthropoda</taxon>
        <taxon>Crustacea</taxon>
        <taxon>Multicrustacea</taxon>
        <taxon>Malacostraca</taxon>
        <taxon>Eumalacostraca</taxon>
        <taxon>Eucarida</taxon>
        <taxon>Decapoda</taxon>
        <taxon>Pleocyemata</taxon>
        <taxon>Brachyura</taxon>
        <taxon>Eubrachyura</taxon>
        <taxon>Portunoidea</taxon>
        <taxon>Portunidae</taxon>
        <taxon>Portuninae</taxon>
        <taxon>Portunus</taxon>
    </lineage>
</organism>
<name>A0A5B7JZS5_PORTR</name>
<dbReference type="Proteomes" id="UP000324222">
    <property type="component" value="Unassembled WGS sequence"/>
</dbReference>
<keyword evidence="3" id="KW-1185">Reference proteome</keyword>
<comment type="caution">
    <text evidence="2">The sequence shown here is derived from an EMBL/GenBank/DDBJ whole genome shotgun (WGS) entry which is preliminary data.</text>
</comment>
<sequence>MSTICHPRSSLGSVHVESKPPYAPERGSNTFVDNRATSDGRVLSPTLYPLI</sequence>
<evidence type="ECO:0000256" key="1">
    <source>
        <dbReference type="SAM" id="MobiDB-lite"/>
    </source>
</evidence>
<evidence type="ECO:0000313" key="2">
    <source>
        <dbReference type="EMBL" id="MPC99836.1"/>
    </source>
</evidence>
<evidence type="ECO:0000313" key="3">
    <source>
        <dbReference type="Proteomes" id="UP000324222"/>
    </source>
</evidence>